<sequence>MFLWERGRCELKQLKLMKFCMNLAAFRIVKNRVRELLATIAAKSGRELSFAFVEDVKARTLLKRKQGL</sequence>
<evidence type="ECO:0000313" key="2">
    <source>
        <dbReference type="Proteomes" id="UP000314294"/>
    </source>
</evidence>
<name>A0A4Z2J1Q1_9TELE</name>
<dbReference type="AlphaFoldDB" id="A0A4Z2J1Q1"/>
<protein>
    <submittedName>
        <fullName evidence="1">Uncharacterized protein</fullName>
    </submittedName>
</protein>
<proteinExistence type="predicted"/>
<gene>
    <name evidence="1" type="ORF">EYF80_005808</name>
</gene>
<comment type="caution">
    <text evidence="1">The sequence shown here is derived from an EMBL/GenBank/DDBJ whole genome shotgun (WGS) entry which is preliminary data.</text>
</comment>
<organism evidence="1 2">
    <name type="scientific">Liparis tanakae</name>
    <name type="common">Tanaka's snailfish</name>
    <dbReference type="NCBI Taxonomy" id="230148"/>
    <lineage>
        <taxon>Eukaryota</taxon>
        <taxon>Metazoa</taxon>
        <taxon>Chordata</taxon>
        <taxon>Craniata</taxon>
        <taxon>Vertebrata</taxon>
        <taxon>Euteleostomi</taxon>
        <taxon>Actinopterygii</taxon>
        <taxon>Neopterygii</taxon>
        <taxon>Teleostei</taxon>
        <taxon>Neoteleostei</taxon>
        <taxon>Acanthomorphata</taxon>
        <taxon>Eupercaria</taxon>
        <taxon>Perciformes</taxon>
        <taxon>Cottioidei</taxon>
        <taxon>Cottales</taxon>
        <taxon>Liparidae</taxon>
        <taxon>Liparis</taxon>
    </lineage>
</organism>
<dbReference type="EMBL" id="SRLO01000030">
    <property type="protein sequence ID" value="TNN83937.1"/>
    <property type="molecule type" value="Genomic_DNA"/>
</dbReference>
<keyword evidence="2" id="KW-1185">Reference proteome</keyword>
<evidence type="ECO:0000313" key="1">
    <source>
        <dbReference type="EMBL" id="TNN83937.1"/>
    </source>
</evidence>
<reference evidence="1 2" key="1">
    <citation type="submission" date="2019-03" db="EMBL/GenBank/DDBJ databases">
        <title>First draft genome of Liparis tanakae, snailfish: a comprehensive survey of snailfish specific genes.</title>
        <authorList>
            <person name="Kim W."/>
            <person name="Song I."/>
            <person name="Jeong J.-H."/>
            <person name="Kim D."/>
            <person name="Kim S."/>
            <person name="Ryu S."/>
            <person name="Song J.Y."/>
            <person name="Lee S.K."/>
        </authorList>
    </citation>
    <scope>NUCLEOTIDE SEQUENCE [LARGE SCALE GENOMIC DNA]</scope>
    <source>
        <tissue evidence="1">Muscle</tissue>
    </source>
</reference>
<accession>A0A4Z2J1Q1</accession>
<dbReference type="Proteomes" id="UP000314294">
    <property type="component" value="Unassembled WGS sequence"/>
</dbReference>